<proteinExistence type="predicted"/>
<keyword evidence="1" id="KW-0812">Transmembrane</keyword>
<accession>A0A182SBG1</accession>
<dbReference type="AlphaFoldDB" id="A0A182SBG1"/>
<evidence type="ECO:0000313" key="3">
    <source>
        <dbReference type="Proteomes" id="UP000075901"/>
    </source>
</evidence>
<sequence length="132" mass="15044">KISKGPLGGATGIVFHLARDERVLGLPRLVFVILAGCVSVGIIVAGIMCFMYIQARRRDSRYYYNFSLLPQKGELNRKLFDDDEETELFRASTKKLQPYYDDEQDPITDTDDDSEEEIVMLNPSFRNTISQS</sequence>
<evidence type="ECO:0000313" key="2">
    <source>
        <dbReference type="EnsemblMetazoa" id="AMAM003428-PA"/>
    </source>
</evidence>
<reference evidence="3" key="1">
    <citation type="submission" date="2013-09" db="EMBL/GenBank/DDBJ databases">
        <title>The Genome Sequence of Anopheles maculatus species B.</title>
        <authorList>
            <consortium name="The Broad Institute Genomics Platform"/>
            <person name="Neafsey D.E."/>
            <person name="Besansky N."/>
            <person name="Howell P."/>
            <person name="Walton C."/>
            <person name="Young S.K."/>
            <person name="Zeng Q."/>
            <person name="Gargeya S."/>
            <person name="Fitzgerald M."/>
            <person name="Haas B."/>
            <person name="Abouelleil A."/>
            <person name="Allen A.W."/>
            <person name="Alvarado L."/>
            <person name="Arachchi H.M."/>
            <person name="Berlin A.M."/>
            <person name="Chapman S.B."/>
            <person name="Gainer-Dewar J."/>
            <person name="Goldberg J."/>
            <person name="Griggs A."/>
            <person name="Gujja S."/>
            <person name="Hansen M."/>
            <person name="Howarth C."/>
            <person name="Imamovic A."/>
            <person name="Ireland A."/>
            <person name="Larimer J."/>
            <person name="McCowan C."/>
            <person name="Murphy C."/>
            <person name="Pearson M."/>
            <person name="Poon T.W."/>
            <person name="Priest M."/>
            <person name="Roberts A."/>
            <person name="Saif S."/>
            <person name="Shea T."/>
            <person name="Sisk P."/>
            <person name="Sykes S."/>
            <person name="Wortman J."/>
            <person name="Nusbaum C."/>
            <person name="Birren B."/>
        </authorList>
    </citation>
    <scope>NUCLEOTIDE SEQUENCE [LARGE SCALE GENOMIC DNA]</scope>
    <source>
        <strain evidence="3">maculatus3</strain>
    </source>
</reference>
<reference evidence="2" key="2">
    <citation type="submission" date="2020-05" db="UniProtKB">
        <authorList>
            <consortium name="EnsemblMetazoa"/>
        </authorList>
    </citation>
    <scope>IDENTIFICATION</scope>
    <source>
        <strain evidence="2">maculatus3</strain>
    </source>
</reference>
<feature type="transmembrane region" description="Helical" evidence="1">
    <location>
        <begin position="29"/>
        <end position="53"/>
    </location>
</feature>
<name>A0A182SBG1_9DIPT</name>
<keyword evidence="3" id="KW-1185">Reference proteome</keyword>
<dbReference type="EnsemblMetazoa" id="AMAM003428-RA">
    <property type="protein sequence ID" value="AMAM003428-PA"/>
    <property type="gene ID" value="AMAM003428"/>
</dbReference>
<organism evidence="2 3">
    <name type="scientific">Anopheles maculatus</name>
    <dbReference type="NCBI Taxonomy" id="74869"/>
    <lineage>
        <taxon>Eukaryota</taxon>
        <taxon>Metazoa</taxon>
        <taxon>Ecdysozoa</taxon>
        <taxon>Arthropoda</taxon>
        <taxon>Hexapoda</taxon>
        <taxon>Insecta</taxon>
        <taxon>Pterygota</taxon>
        <taxon>Neoptera</taxon>
        <taxon>Endopterygota</taxon>
        <taxon>Diptera</taxon>
        <taxon>Nematocera</taxon>
        <taxon>Culicoidea</taxon>
        <taxon>Culicidae</taxon>
        <taxon>Anophelinae</taxon>
        <taxon>Anopheles</taxon>
        <taxon>Anopheles maculatus group</taxon>
    </lineage>
</organism>
<dbReference type="VEuPathDB" id="VectorBase:AMAM003428"/>
<dbReference type="Proteomes" id="UP000075901">
    <property type="component" value="Unassembled WGS sequence"/>
</dbReference>
<evidence type="ECO:0000256" key="1">
    <source>
        <dbReference type="SAM" id="Phobius"/>
    </source>
</evidence>
<keyword evidence="1" id="KW-1133">Transmembrane helix</keyword>
<keyword evidence="1" id="KW-0472">Membrane</keyword>
<protein>
    <submittedName>
        <fullName evidence="2">Uncharacterized protein</fullName>
    </submittedName>
</protein>